<dbReference type="InterPro" id="IPR029787">
    <property type="entry name" value="Nucleotide_cyclase"/>
</dbReference>
<proteinExistence type="inferred from homology"/>
<keyword evidence="5" id="KW-0804">Transcription</keyword>
<dbReference type="InterPro" id="IPR001867">
    <property type="entry name" value="OmpR/PhoB-type_DNA-bd"/>
</dbReference>
<gene>
    <name evidence="9" type="ORF">PS467_40795</name>
</gene>
<evidence type="ECO:0000313" key="10">
    <source>
        <dbReference type="Proteomes" id="UP001305606"/>
    </source>
</evidence>
<evidence type="ECO:0000256" key="3">
    <source>
        <dbReference type="ARBA" id="ARBA00023015"/>
    </source>
</evidence>
<dbReference type="Pfam" id="PF03704">
    <property type="entry name" value="BTAD"/>
    <property type="match status" value="1"/>
</dbReference>
<evidence type="ECO:0000256" key="5">
    <source>
        <dbReference type="ARBA" id="ARBA00023163"/>
    </source>
</evidence>
<dbReference type="SUPFAM" id="SSF55073">
    <property type="entry name" value="Nucleotide cyclase"/>
    <property type="match status" value="1"/>
</dbReference>
<dbReference type="PROSITE" id="PS51755">
    <property type="entry name" value="OMPR_PHOB"/>
    <property type="match status" value="1"/>
</dbReference>
<evidence type="ECO:0000259" key="8">
    <source>
        <dbReference type="PROSITE" id="PS51755"/>
    </source>
</evidence>
<dbReference type="InterPro" id="IPR016032">
    <property type="entry name" value="Sig_transdc_resp-reg_C-effctor"/>
</dbReference>
<keyword evidence="4 6" id="KW-0238">DNA-binding</keyword>
<dbReference type="CDD" id="cd15831">
    <property type="entry name" value="BTAD"/>
    <property type="match status" value="1"/>
</dbReference>
<evidence type="ECO:0000256" key="2">
    <source>
        <dbReference type="ARBA" id="ARBA00023012"/>
    </source>
</evidence>
<evidence type="ECO:0000256" key="4">
    <source>
        <dbReference type="ARBA" id="ARBA00023125"/>
    </source>
</evidence>
<keyword evidence="2" id="KW-0902">Two-component regulatory system</keyword>
<dbReference type="InterPro" id="IPR051677">
    <property type="entry name" value="AfsR-DnrI-RedD_regulator"/>
</dbReference>
<protein>
    <submittedName>
        <fullName evidence="9">BTAD domain-containing putative transcriptional regulator</fullName>
    </submittedName>
</protein>
<evidence type="ECO:0000256" key="7">
    <source>
        <dbReference type="SAM" id="MobiDB-lite"/>
    </source>
</evidence>
<dbReference type="Proteomes" id="UP001305606">
    <property type="component" value="Chromosome"/>
</dbReference>
<organism evidence="9 10">
    <name type="scientific">Streptomyces luomodiensis</name>
    <dbReference type="NCBI Taxonomy" id="3026192"/>
    <lineage>
        <taxon>Bacteria</taxon>
        <taxon>Bacillati</taxon>
        <taxon>Actinomycetota</taxon>
        <taxon>Actinomycetes</taxon>
        <taxon>Kitasatosporales</taxon>
        <taxon>Streptomycetaceae</taxon>
        <taxon>Streptomyces</taxon>
    </lineage>
</organism>
<dbReference type="Pfam" id="PF13191">
    <property type="entry name" value="AAA_16"/>
    <property type="match status" value="1"/>
</dbReference>
<dbReference type="PANTHER" id="PTHR35807:SF1">
    <property type="entry name" value="TRANSCRIPTIONAL REGULATOR REDD"/>
    <property type="match status" value="1"/>
</dbReference>
<dbReference type="SUPFAM" id="SSF52540">
    <property type="entry name" value="P-loop containing nucleoside triphosphate hydrolases"/>
    <property type="match status" value="1"/>
</dbReference>
<feature type="domain" description="OmpR/PhoB-type" evidence="8">
    <location>
        <begin position="2"/>
        <end position="107"/>
    </location>
</feature>
<evidence type="ECO:0000313" key="9">
    <source>
        <dbReference type="EMBL" id="WNF01237.1"/>
    </source>
</evidence>
<dbReference type="InterPro" id="IPR011990">
    <property type="entry name" value="TPR-like_helical_dom_sf"/>
</dbReference>
<dbReference type="InterPro" id="IPR036388">
    <property type="entry name" value="WH-like_DNA-bd_sf"/>
</dbReference>
<keyword evidence="3" id="KW-0805">Transcription regulation</keyword>
<dbReference type="PANTHER" id="PTHR35807">
    <property type="entry name" value="TRANSCRIPTIONAL REGULATOR REDD-RELATED"/>
    <property type="match status" value="1"/>
</dbReference>
<accession>A0ABY9V9B3</accession>
<keyword evidence="10" id="KW-1185">Reference proteome</keyword>
<dbReference type="SUPFAM" id="SSF46894">
    <property type="entry name" value="C-terminal effector domain of the bipartite response regulators"/>
    <property type="match status" value="1"/>
</dbReference>
<dbReference type="Gene3D" id="1.25.40.10">
    <property type="entry name" value="Tetratricopeptide repeat domain"/>
    <property type="match status" value="1"/>
</dbReference>
<evidence type="ECO:0000256" key="6">
    <source>
        <dbReference type="PROSITE-ProRule" id="PRU01091"/>
    </source>
</evidence>
<dbReference type="InterPro" id="IPR041664">
    <property type="entry name" value="AAA_16"/>
</dbReference>
<comment type="similarity">
    <text evidence="1">Belongs to the AfsR/DnrI/RedD regulatory family.</text>
</comment>
<dbReference type="RefSeq" id="WP_311039558.1">
    <property type="nucleotide sequence ID" value="NZ_CP117522.1"/>
</dbReference>
<name>A0ABY9V9B3_9ACTN</name>
<evidence type="ECO:0000256" key="1">
    <source>
        <dbReference type="ARBA" id="ARBA00005820"/>
    </source>
</evidence>
<dbReference type="EMBL" id="CP117522">
    <property type="protein sequence ID" value="WNF01237.1"/>
    <property type="molecule type" value="Genomic_DNA"/>
</dbReference>
<dbReference type="Gene3D" id="3.30.70.1230">
    <property type="entry name" value="Nucleotide cyclase"/>
    <property type="match status" value="1"/>
</dbReference>
<dbReference type="InterPro" id="IPR027417">
    <property type="entry name" value="P-loop_NTPase"/>
</dbReference>
<feature type="region of interest" description="Disordered" evidence="7">
    <location>
        <begin position="910"/>
        <end position="936"/>
    </location>
</feature>
<dbReference type="SMART" id="SM01043">
    <property type="entry name" value="BTAD"/>
    <property type="match status" value="1"/>
</dbReference>
<dbReference type="SUPFAM" id="SSF48452">
    <property type="entry name" value="TPR-like"/>
    <property type="match status" value="1"/>
</dbReference>
<sequence length="936" mass="100529">MRPAATAEELRFHVLGPLEVLRNGVPLPLGGIKQRTVLGYLLLHPNRVTATSQLISALWDGPSPASARKMVQNAVWRLRKLLHLHEEHAELEGMSLQSRPPGYLLRVDPQAVDLYRFHELVAEGRARMRDGGVAEASRLWRQALALWRGPLLADLAEAGVAWPELKVSADTRLDVLEEYFDAELALGRHSAVLPELLTLRRSEPRRERLTGQLMLSLHRSGRQSDALDVYRAHRAELADQLGLDPSRELQELHQAILTHDTALHYTPLPGTLQVRPAPRQPSAAADAASPAPDAVESAGLVPERKEVSVALINAVCPAVPGGGDPEHVDMAMEALHEVVVAEASRFDGVVAAKLGCCWLVVFGARRSHDNDAMRAVLMVLAVRHRIRARNAHPLRLRAAVDTGEALVRYGRDGAGPPTVTSAALDRPQSLLPLVPLDEVWVSEGTRGQTDNLIGYQRARVHAAMWTVQGVRCATVRGPRLPLLGRADCVRALTDLLDTDAVERRVALVVGGPGMGKSAVLEEFERQTAGRDPATRPLLAHLLPCTVDDSALRVLATELSSCCGIGSWDPPGTARAKLWAMVERAAANADEARRLFERLLVPLGQVTHQEQAAGPEEVVAAWCTLLERLAAERTVVVVIDDLHAADESVLGLVGPLLGQEGPARLKVVAAARPELFLRRPAWESAVNVTAELTRLPDTVVAELTRTVLEAGGGRDRPPGPVAELVEVVTALADGNPMFAAELTRMALRRVSPDTAAADAAPDERPEAAHDMLPSAVGRALAAQLDALPTDLKAVAQDAAVLGEAVRPEDVAALRDQRQSDAGDVADALGELVRRGVLMAAPADAGTTGSFTFRQPLLREVAYARLPQAQRAVKHAAVARWEGRSRAPGGSLRPVASELLRLGSVVQRLRDAARTAAGPEPRAGLTEGTPLFPAGAGR</sequence>
<feature type="DNA-binding region" description="OmpR/PhoB-type" evidence="6">
    <location>
        <begin position="2"/>
        <end position="107"/>
    </location>
</feature>
<dbReference type="InterPro" id="IPR005158">
    <property type="entry name" value="BTAD"/>
</dbReference>
<dbReference type="Gene3D" id="1.10.10.10">
    <property type="entry name" value="Winged helix-like DNA-binding domain superfamily/Winged helix DNA-binding domain"/>
    <property type="match status" value="1"/>
</dbReference>
<dbReference type="SMART" id="SM00862">
    <property type="entry name" value="Trans_reg_C"/>
    <property type="match status" value="1"/>
</dbReference>
<reference evidence="9 10" key="1">
    <citation type="submission" date="2023-02" db="EMBL/GenBank/DDBJ databases">
        <title>Streptomyces sp. SCA4-21 with antifungal activity against Fusarium oxysporum f. sp. cubense, Streptomyces sp. SCA2-17 with antifungal activity against Fusarium oxysporum f. sp. cubense.</title>
        <authorList>
            <person name="Qi D."/>
        </authorList>
    </citation>
    <scope>NUCLEOTIDE SEQUENCE [LARGE SCALE GENOMIC DNA]</scope>
    <source>
        <strain evidence="9 10">SCA4-21</strain>
    </source>
</reference>